<reference evidence="1" key="1">
    <citation type="submission" date="2014-05" db="EMBL/GenBank/DDBJ databases">
        <authorList>
            <person name="Chronopoulou M."/>
        </authorList>
    </citation>
    <scope>NUCLEOTIDE SEQUENCE</scope>
    <source>
        <tissue evidence="1">Whole organism</tissue>
    </source>
</reference>
<organism evidence="1">
    <name type="scientific">Lepeophtheirus salmonis</name>
    <name type="common">Salmon louse</name>
    <name type="synonym">Caligus salmonis</name>
    <dbReference type="NCBI Taxonomy" id="72036"/>
    <lineage>
        <taxon>Eukaryota</taxon>
        <taxon>Metazoa</taxon>
        <taxon>Ecdysozoa</taxon>
        <taxon>Arthropoda</taxon>
        <taxon>Crustacea</taxon>
        <taxon>Multicrustacea</taxon>
        <taxon>Hexanauplia</taxon>
        <taxon>Copepoda</taxon>
        <taxon>Siphonostomatoida</taxon>
        <taxon>Caligidae</taxon>
        <taxon>Lepeophtheirus</taxon>
    </lineage>
</organism>
<dbReference type="EMBL" id="HACA01029961">
    <property type="protein sequence ID" value="CDW47322.1"/>
    <property type="molecule type" value="Transcribed_RNA"/>
</dbReference>
<protein>
    <submittedName>
        <fullName evidence="1">Uncharacterized protein</fullName>
    </submittedName>
</protein>
<accession>A0A0K2VAX6</accession>
<proteinExistence type="predicted"/>
<sequence length="34" mass="3934">MIFQTVRSGVSKIRPAGRNWPAIRLKQLQRIIAK</sequence>
<evidence type="ECO:0000313" key="1">
    <source>
        <dbReference type="EMBL" id="CDW47322.1"/>
    </source>
</evidence>
<name>A0A0K2VAX6_LEPSM</name>
<dbReference type="AlphaFoldDB" id="A0A0K2VAX6"/>